<evidence type="ECO:0000256" key="1">
    <source>
        <dbReference type="PIRSR" id="PIRSR001220-1"/>
    </source>
</evidence>
<feature type="binding site" evidence="2">
    <location>
        <begin position="84"/>
        <end position="85"/>
    </location>
    <ligand>
        <name>substrate</name>
    </ligand>
</feature>
<reference evidence="4" key="1">
    <citation type="submission" date="2021-01" db="EMBL/GenBank/DDBJ databases">
        <title>Description of Breznakiella homolactica.</title>
        <authorList>
            <person name="Song Y."/>
            <person name="Brune A."/>
        </authorList>
    </citation>
    <scope>NUCLEOTIDE SEQUENCE</scope>
    <source>
        <strain evidence="4">RmG30</strain>
    </source>
</reference>
<dbReference type="InterPro" id="IPR036152">
    <property type="entry name" value="Asp/glu_Ase-like_sf"/>
</dbReference>
<evidence type="ECO:0000256" key="2">
    <source>
        <dbReference type="PIRSR" id="PIRSR001220-2"/>
    </source>
</evidence>
<dbReference type="InterPro" id="IPR027474">
    <property type="entry name" value="L-asparaginase_N"/>
</dbReference>
<gene>
    <name evidence="4" type="ORF">JFL75_07720</name>
</gene>
<dbReference type="PANTHER" id="PTHR11707">
    <property type="entry name" value="L-ASPARAGINASE"/>
    <property type="match status" value="1"/>
</dbReference>
<dbReference type="PRINTS" id="PR00139">
    <property type="entry name" value="ASNGLNASE"/>
</dbReference>
<evidence type="ECO:0000313" key="4">
    <source>
        <dbReference type="EMBL" id="QQO10795.1"/>
    </source>
</evidence>
<dbReference type="PIRSF" id="PIRSF001220">
    <property type="entry name" value="L-ASNase_gatD"/>
    <property type="match status" value="1"/>
</dbReference>
<dbReference type="SUPFAM" id="SSF53774">
    <property type="entry name" value="Glutaminase/Asparaginase"/>
    <property type="match status" value="1"/>
</dbReference>
<feature type="domain" description="L-asparaginase N-terminal" evidence="3">
    <location>
        <begin position="5"/>
        <end position="155"/>
    </location>
</feature>
<evidence type="ECO:0000313" key="5">
    <source>
        <dbReference type="Proteomes" id="UP000595917"/>
    </source>
</evidence>
<proteinExistence type="predicted"/>
<name>A0A7T7XQU5_9SPIR</name>
<evidence type="ECO:0000259" key="3">
    <source>
        <dbReference type="Pfam" id="PF00710"/>
    </source>
</evidence>
<dbReference type="PIRSF" id="PIRSF500176">
    <property type="entry name" value="L_ASNase"/>
    <property type="match status" value="1"/>
</dbReference>
<dbReference type="GO" id="GO:0004067">
    <property type="term" value="F:asparaginase activity"/>
    <property type="evidence" value="ECO:0007669"/>
    <property type="project" value="UniProtKB-UniRule"/>
</dbReference>
<dbReference type="Gene3D" id="3.40.50.1170">
    <property type="entry name" value="L-asparaginase, N-terminal domain"/>
    <property type="match status" value="1"/>
</dbReference>
<organism evidence="4 5">
    <name type="scientific">Breznakiella homolactica</name>
    <dbReference type="NCBI Taxonomy" id="2798577"/>
    <lineage>
        <taxon>Bacteria</taxon>
        <taxon>Pseudomonadati</taxon>
        <taxon>Spirochaetota</taxon>
        <taxon>Spirochaetia</taxon>
        <taxon>Spirochaetales</taxon>
        <taxon>Breznakiellaceae</taxon>
        <taxon>Breznakiella</taxon>
    </lineage>
</organism>
<dbReference type="InterPro" id="IPR037152">
    <property type="entry name" value="L-asparaginase_N_sf"/>
</dbReference>
<accession>A0A7T7XQU5</accession>
<dbReference type="AlphaFoldDB" id="A0A7T7XQU5"/>
<dbReference type="InterPro" id="IPR006034">
    <property type="entry name" value="Asparaginase/glutaminase-like"/>
</dbReference>
<feature type="active site" description="O-isoaspartyl threonine intermediate" evidence="1">
    <location>
        <position position="13"/>
    </location>
</feature>
<dbReference type="PANTHER" id="PTHR11707:SF28">
    <property type="entry name" value="60 KDA LYSOPHOSPHOLIPASE"/>
    <property type="match status" value="1"/>
</dbReference>
<protein>
    <submittedName>
        <fullName evidence="4">Asparaginase</fullName>
    </submittedName>
</protein>
<sequence length="165" mass="18201">MNDTVRIIITGGTFDKHYDELKGMLTFKDSHLPDIIRQSRITVPVELEINQLIDSLDMGDENRETIVTACERAPESRILITHGTDRMAETARALGQLGLDKTIVLTGAMVPYSVAGSDALFNLGSAFTAVQLLAPGVFIVMNGKVFPWDRVKKNYEQGVFESADN</sequence>
<dbReference type="PROSITE" id="PS51732">
    <property type="entry name" value="ASN_GLN_ASE_3"/>
    <property type="match status" value="1"/>
</dbReference>
<dbReference type="RefSeq" id="WP_215628100.1">
    <property type="nucleotide sequence ID" value="NZ_CP067089.2"/>
</dbReference>
<dbReference type="Proteomes" id="UP000595917">
    <property type="component" value="Chromosome"/>
</dbReference>
<dbReference type="KEGG" id="bhc:JFL75_07720"/>
<keyword evidence="5" id="KW-1185">Reference proteome</keyword>
<dbReference type="EMBL" id="CP067089">
    <property type="protein sequence ID" value="QQO10795.1"/>
    <property type="molecule type" value="Genomic_DNA"/>
</dbReference>
<feature type="binding site" evidence="2">
    <location>
        <position position="55"/>
    </location>
    <ligand>
        <name>substrate</name>
    </ligand>
</feature>
<dbReference type="Pfam" id="PF00710">
    <property type="entry name" value="Asparaginase"/>
    <property type="match status" value="1"/>
</dbReference>